<dbReference type="Gene3D" id="3.40.605.10">
    <property type="entry name" value="Aldehyde Dehydrogenase, Chain A, domain 1"/>
    <property type="match status" value="1"/>
</dbReference>
<dbReference type="InterPro" id="IPR010987">
    <property type="entry name" value="Glutathione-S-Trfase_C-like"/>
</dbReference>
<evidence type="ECO:0000313" key="10">
    <source>
        <dbReference type="Proteomes" id="UP000663854"/>
    </source>
</evidence>
<dbReference type="Pfam" id="PF00043">
    <property type="entry name" value="GST_C"/>
    <property type="match status" value="1"/>
</dbReference>
<keyword evidence="2 6" id="KW-0560">Oxidoreductase</keyword>
<dbReference type="SUPFAM" id="SSF47616">
    <property type="entry name" value="GST C-terminal domain-like"/>
    <property type="match status" value="1"/>
</dbReference>
<dbReference type="SFLD" id="SFLDG00358">
    <property type="entry name" value="Main_(cytGST)"/>
    <property type="match status" value="1"/>
</dbReference>
<evidence type="ECO:0000256" key="4">
    <source>
        <dbReference type="ARBA" id="ARBA00024226"/>
    </source>
</evidence>
<dbReference type="Gene3D" id="3.40.309.10">
    <property type="entry name" value="Aldehyde Dehydrogenase, Chain A, domain 2"/>
    <property type="match status" value="1"/>
</dbReference>
<dbReference type="Gene3D" id="3.40.30.10">
    <property type="entry name" value="Glutaredoxin"/>
    <property type="match status" value="1"/>
</dbReference>
<dbReference type="InterPro" id="IPR036282">
    <property type="entry name" value="Glutathione-S-Trfase_C_sf"/>
</dbReference>
<feature type="active site" evidence="5">
    <location>
        <position position="95"/>
    </location>
</feature>
<reference evidence="9" key="1">
    <citation type="submission" date="2021-02" db="EMBL/GenBank/DDBJ databases">
        <authorList>
            <person name="Nowell W R."/>
        </authorList>
    </citation>
    <scope>NUCLEOTIDE SEQUENCE</scope>
</reference>
<organism evidence="9 10">
    <name type="scientific">Rotaria sordida</name>
    <dbReference type="NCBI Taxonomy" id="392033"/>
    <lineage>
        <taxon>Eukaryota</taxon>
        <taxon>Metazoa</taxon>
        <taxon>Spiralia</taxon>
        <taxon>Gnathifera</taxon>
        <taxon>Rotifera</taxon>
        <taxon>Eurotatoria</taxon>
        <taxon>Bdelloidea</taxon>
        <taxon>Philodinida</taxon>
        <taxon>Philodinidae</taxon>
        <taxon>Rotaria</taxon>
    </lineage>
</organism>
<accession>A0A814JMX9</accession>
<dbReference type="SUPFAM" id="SSF52833">
    <property type="entry name" value="Thioredoxin-like"/>
    <property type="match status" value="1"/>
</dbReference>
<dbReference type="FunFam" id="3.40.605.10:FF:000029">
    <property type="entry name" value="Aldehyde dehydrogenase, mitochondrial"/>
    <property type="match status" value="1"/>
</dbReference>
<evidence type="ECO:0000259" key="7">
    <source>
        <dbReference type="PROSITE" id="PS50404"/>
    </source>
</evidence>
<dbReference type="InterPro" id="IPR015590">
    <property type="entry name" value="Aldehyde_DH_dom"/>
</dbReference>
<evidence type="ECO:0000313" key="9">
    <source>
        <dbReference type="EMBL" id="CAF1039343.1"/>
    </source>
</evidence>
<dbReference type="PROSITE" id="PS00687">
    <property type="entry name" value="ALDEHYDE_DEHYDR_GLU"/>
    <property type="match status" value="1"/>
</dbReference>
<dbReference type="PROSITE" id="PS50405">
    <property type="entry name" value="GST_CTER"/>
    <property type="match status" value="1"/>
</dbReference>
<evidence type="ECO:0000256" key="2">
    <source>
        <dbReference type="ARBA" id="ARBA00023002"/>
    </source>
</evidence>
<dbReference type="InterPro" id="IPR004046">
    <property type="entry name" value="GST_C"/>
</dbReference>
<dbReference type="FunFam" id="3.40.605.10:FF:000026">
    <property type="entry name" value="Aldehyde dehydrogenase, putative"/>
    <property type="match status" value="1"/>
</dbReference>
<dbReference type="PROSITE" id="PS50404">
    <property type="entry name" value="GST_NTER"/>
    <property type="match status" value="1"/>
</dbReference>
<dbReference type="InterPro" id="IPR016162">
    <property type="entry name" value="Ald_DH_N"/>
</dbReference>
<feature type="domain" description="GST C-terminal" evidence="8">
    <location>
        <begin position="405"/>
        <end position="537"/>
    </location>
</feature>
<dbReference type="EC" id="1.2.1.3" evidence="4"/>
<dbReference type="InterPro" id="IPR016163">
    <property type="entry name" value="Ald_DH_C"/>
</dbReference>
<evidence type="ECO:0000256" key="6">
    <source>
        <dbReference type="RuleBase" id="RU003345"/>
    </source>
</evidence>
<dbReference type="SUPFAM" id="SSF53720">
    <property type="entry name" value="ALDH-like"/>
    <property type="match status" value="1"/>
</dbReference>
<dbReference type="InterPro" id="IPR029510">
    <property type="entry name" value="Ald_DH_CS_GLU"/>
</dbReference>
<dbReference type="EMBL" id="CAJNOH010000435">
    <property type="protein sequence ID" value="CAF1039343.1"/>
    <property type="molecule type" value="Genomic_DNA"/>
</dbReference>
<dbReference type="Proteomes" id="UP000663854">
    <property type="component" value="Unassembled WGS sequence"/>
</dbReference>
<protein>
    <recommendedName>
        <fullName evidence="4">aldehyde dehydrogenase (NAD(+))</fullName>
        <ecNumber evidence="4">1.2.1.3</ecNumber>
    </recommendedName>
</protein>
<evidence type="ECO:0000256" key="1">
    <source>
        <dbReference type="ARBA" id="ARBA00009986"/>
    </source>
</evidence>
<name>A0A814JMX9_9BILA</name>
<dbReference type="SFLD" id="SFLDS00019">
    <property type="entry name" value="Glutathione_Transferase_(cytos"/>
    <property type="match status" value="1"/>
</dbReference>
<evidence type="ECO:0000259" key="8">
    <source>
        <dbReference type="PROSITE" id="PS50405"/>
    </source>
</evidence>
<dbReference type="PANTHER" id="PTHR11699">
    <property type="entry name" value="ALDEHYDE DEHYDROGENASE-RELATED"/>
    <property type="match status" value="1"/>
</dbReference>
<dbReference type="Pfam" id="PF13409">
    <property type="entry name" value="GST_N_2"/>
    <property type="match status" value="1"/>
</dbReference>
<dbReference type="Gene3D" id="1.20.1050.10">
    <property type="match status" value="1"/>
</dbReference>
<feature type="domain" description="GST N-terminal" evidence="7">
    <location>
        <begin position="318"/>
        <end position="399"/>
    </location>
</feature>
<keyword evidence="3" id="KW-0520">NAD</keyword>
<dbReference type="InterPro" id="IPR040079">
    <property type="entry name" value="Glutathione_S-Trfase"/>
</dbReference>
<dbReference type="FunFam" id="3.40.309.10:FF:000001">
    <property type="entry name" value="Mitochondrial aldehyde dehydrogenase 2"/>
    <property type="match status" value="1"/>
</dbReference>
<dbReference type="GO" id="GO:0004029">
    <property type="term" value="F:aldehyde dehydrogenase (NAD+) activity"/>
    <property type="evidence" value="ECO:0007669"/>
    <property type="project" value="UniProtKB-EC"/>
</dbReference>
<dbReference type="Pfam" id="PF00171">
    <property type="entry name" value="Aldedh"/>
    <property type="match status" value="1"/>
</dbReference>
<comment type="caution">
    <text evidence="9">The sequence shown here is derived from an EMBL/GenBank/DDBJ whole genome shotgun (WGS) entry which is preliminary data.</text>
</comment>
<comment type="similarity">
    <text evidence="1 6">Belongs to the aldehyde dehydrogenase family.</text>
</comment>
<gene>
    <name evidence="9" type="ORF">PYM288_LOCUS16559</name>
</gene>
<dbReference type="InterPro" id="IPR036249">
    <property type="entry name" value="Thioredoxin-like_sf"/>
</dbReference>
<dbReference type="AlphaFoldDB" id="A0A814JMX9"/>
<evidence type="ECO:0000256" key="5">
    <source>
        <dbReference type="PROSITE-ProRule" id="PRU10007"/>
    </source>
</evidence>
<evidence type="ECO:0000256" key="3">
    <source>
        <dbReference type="ARBA" id="ARBA00023027"/>
    </source>
</evidence>
<sequence>MLALKLGPALACGNVVILKPAEETPLTALYCAALIKEAGFPPGVVNIVPGDGPNCGNAIVVHDHIDKVSFTGSVEVGKKIQEGAAKSNLKRVTLELGGKSPLIICEDADVDFAVYVAHEAIFHNAAQNCIAASRTFVHAKIYDEFIKKSVALAKKRIVGDPFDANTQQGPQINKDQFQKILNYVELGKKAGAKLECGGEKINDKGYFIKPTVFSSVTDDMKIAREEIFGPVMCVLKFDSYDEVIERANATNFGLVAGVITKDLTRALKFVQELQAGSVWVNTYAAMKFQAPFGGFKQSGIGRELGKYGLEPYYEITTMVLHLYIDWLSQPCRAVAILLMENNIEHQVHEISIMKGETQSAEYKQVNPAGKVPSIVDDDFHLGESHTIMRYICASRKIPDHYFPNDIKQRARVDYWLDWHHMNLRHGSVRLIRANIFAPIRKYSQQTIDELRKEGNDVLKSSLSFMEEVLSKNNYIAGGNQFSIADIALACEVVTLPISGASYESYPNIQAWLKRLSTEIKCWHQANAKLDQFIASKSK</sequence>
<dbReference type="InterPro" id="IPR016161">
    <property type="entry name" value="Ald_DH/histidinol_DH"/>
</dbReference>
<dbReference type="InterPro" id="IPR004045">
    <property type="entry name" value="Glutathione_S-Trfase_N"/>
</dbReference>
<proteinExistence type="inferred from homology"/>